<reference evidence="2" key="1">
    <citation type="submission" date="2014-09" db="EMBL/GenBank/DDBJ databases">
        <authorList>
            <person name="Sharma Rahul"/>
            <person name="Thines Marco"/>
        </authorList>
    </citation>
    <scope>NUCLEOTIDE SEQUENCE [LARGE SCALE GENOMIC DNA]</scope>
</reference>
<protein>
    <submittedName>
        <fullName evidence="1">RxLR-like protein</fullName>
    </submittedName>
</protein>
<accession>A0A0P1AKR8</accession>
<proteinExistence type="predicted"/>
<evidence type="ECO:0000313" key="1">
    <source>
        <dbReference type="EMBL" id="CEG41444.1"/>
    </source>
</evidence>
<dbReference type="RefSeq" id="XP_024577813.1">
    <property type="nucleotide sequence ID" value="XM_024727213.1"/>
</dbReference>
<sequence length="217" mass="24539">MSTEPRFLIRLHRTVALAIVAFLVCSETVTLAALNMEFQGHQHLRKAISAGLQSFTLRFDGSGKVQDPISHFAKKFDQFKLQTNENLFHSGSFKKWFRSIYDFFTSQKSSNKVGETPLDKAYDVLFAILSNRLQLTDLVNQIKKAPKKSMVVDSQTRRIIDKWLSEAGILKDIPESQKTTVNSNEVHDVAKKYEDAVNDLRRSGSPAADRMGQLTCV</sequence>
<dbReference type="Proteomes" id="UP000054928">
    <property type="component" value="Unassembled WGS sequence"/>
</dbReference>
<dbReference type="GeneID" id="36406846"/>
<evidence type="ECO:0000313" key="2">
    <source>
        <dbReference type="Proteomes" id="UP000054928"/>
    </source>
</evidence>
<name>A0A0P1AKR8_PLAHL</name>
<dbReference type="EMBL" id="CCYD01000553">
    <property type="protein sequence ID" value="CEG41444.1"/>
    <property type="molecule type" value="Genomic_DNA"/>
</dbReference>
<organism evidence="1 2">
    <name type="scientific">Plasmopara halstedii</name>
    <name type="common">Downy mildew of sunflower</name>
    <dbReference type="NCBI Taxonomy" id="4781"/>
    <lineage>
        <taxon>Eukaryota</taxon>
        <taxon>Sar</taxon>
        <taxon>Stramenopiles</taxon>
        <taxon>Oomycota</taxon>
        <taxon>Peronosporomycetes</taxon>
        <taxon>Peronosporales</taxon>
        <taxon>Peronosporaceae</taxon>
        <taxon>Plasmopara</taxon>
    </lineage>
</organism>
<keyword evidence="2" id="KW-1185">Reference proteome</keyword>
<dbReference type="AlphaFoldDB" id="A0A0P1AKR8"/>